<sequence length="186" mass="20581">MASADVTVEGHLKSENKPESLRTNPRSRMVNVGRRLRAIRAPSPFCLMRPRSGWRKQNSSSINSAMSLPLHLPLKEGRLFRGRPKIRLSLMPILASIAIPWAFFAFTYIALASSVHFVAPWQTAAAVAGGALVLLCFFFAWLDQRTRGVDPKQMASLQLWAFYFLVAWTLGVAAGSMSYAAQPGCE</sequence>
<dbReference type="Proteomes" id="UP000186817">
    <property type="component" value="Unassembled WGS sequence"/>
</dbReference>
<feature type="transmembrane region" description="Helical" evidence="2">
    <location>
        <begin position="123"/>
        <end position="142"/>
    </location>
</feature>
<dbReference type="AlphaFoldDB" id="A0A1Q9BYB0"/>
<feature type="region of interest" description="Disordered" evidence="1">
    <location>
        <begin position="1"/>
        <end position="27"/>
    </location>
</feature>
<evidence type="ECO:0000256" key="2">
    <source>
        <dbReference type="SAM" id="Phobius"/>
    </source>
</evidence>
<name>A0A1Q9BYB0_SYMMI</name>
<organism evidence="3 4">
    <name type="scientific">Symbiodinium microadriaticum</name>
    <name type="common">Dinoflagellate</name>
    <name type="synonym">Zooxanthella microadriatica</name>
    <dbReference type="NCBI Taxonomy" id="2951"/>
    <lineage>
        <taxon>Eukaryota</taxon>
        <taxon>Sar</taxon>
        <taxon>Alveolata</taxon>
        <taxon>Dinophyceae</taxon>
        <taxon>Suessiales</taxon>
        <taxon>Symbiodiniaceae</taxon>
        <taxon>Symbiodinium</taxon>
    </lineage>
</organism>
<keyword evidence="2" id="KW-0472">Membrane</keyword>
<feature type="transmembrane region" description="Helical" evidence="2">
    <location>
        <begin position="162"/>
        <end position="181"/>
    </location>
</feature>
<evidence type="ECO:0000313" key="4">
    <source>
        <dbReference type="Proteomes" id="UP000186817"/>
    </source>
</evidence>
<protein>
    <submittedName>
        <fullName evidence="3">Uncharacterized protein</fullName>
    </submittedName>
</protein>
<feature type="compositionally biased region" description="Basic and acidic residues" evidence="1">
    <location>
        <begin position="8"/>
        <end position="20"/>
    </location>
</feature>
<evidence type="ECO:0000256" key="1">
    <source>
        <dbReference type="SAM" id="MobiDB-lite"/>
    </source>
</evidence>
<evidence type="ECO:0000313" key="3">
    <source>
        <dbReference type="EMBL" id="OLP75667.1"/>
    </source>
</evidence>
<proteinExistence type="predicted"/>
<dbReference type="OrthoDB" id="467977at2759"/>
<dbReference type="EMBL" id="LSRX01002337">
    <property type="protein sequence ID" value="OLP75667.1"/>
    <property type="molecule type" value="Genomic_DNA"/>
</dbReference>
<reference evidence="3 4" key="1">
    <citation type="submission" date="2016-02" db="EMBL/GenBank/DDBJ databases">
        <title>Genome analysis of coral dinoflagellate symbionts highlights evolutionary adaptations to a symbiotic lifestyle.</title>
        <authorList>
            <person name="Aranda M."/>
            <person name="Li Y."/>
            <person name="Liew Y.J."/>
            <person name="Baumgarten S."/>
            <person name="Simakov O."/>
            <person name="Wilson M."/>
            <person name="Piel J."/>
            <person name="Ashoor H."/>
            <person name="Bougouffa S."/>
            <person name="Bajic V.B."/>
            <person name="Ryu T."/>
            <person name="Ravasi T."/>
            <person name="Bayer T."/>
            <person name="Micklem G."/>
            <person name="Kim H."/>
            <person name="Bhak J."/>
            <person name="Lajeunesse T.C."/>
            <person name="Voolstra C.R."/>
        </authorList>
    </citation>
    <scope>NUCLEOTIDE SEQUENCE [LARGE SCALE GENOMIC DNA]</scope>
    <source>
        <strain evidence="3 4">CCMP2467</strain>
    </source>
</reference>
<accession>A0A1Q9BYB0</accession>
<keyword evidence="2" id="KW-0812">Transmembrane</keyword>
<feature type="transmembrane region" description="Helical" evidence="2">
    <location>
        <begin position="88"/>
        <end position="111"/>
    </location>
</feature>
<comment type="caution">
    <text evidence="3">The sequence shown here is derived from an EMBL/GenBank/DDBJ whole genome shotgun (WGS) entry which is preliminary data.</text>
</comment>
<keyword evidence="4" id="KW-1185">Reference proteome</keyword>
<keyword evidence="2" id="KW-1133">Transmembrane helix</keyword>
<gene>
    <name evidence="3" type="ORF">AK812_SmicGene44501</name>
</gene>